<evidence type="ECO:0000313" key="1">
    <source>
        <dbReference type="EMBL" id="PDX60074.1"/>
    </source>
</evidence>
<evidence type="ECO:0000313" key="2">
    <source>
        <dbReference type="Proteomes" id="UP000220959"/>
    </source>
</evidence>
<keyword evidence="2" id="KW-1185">Reference proteome</keyword>
<proteinExistence type="predicted"/>
<dbReference type="Proteomes" id="UP000220959">
    <property type="component" value="Unassembled WGS sequence"/>
</dbReference>
<gene>
    <name evidence="1" type="ORF">CGS49_08590</name>
</gene>
<protein>
    <submittedName>
        <fullName evidence="1">Uncharacterized protein</fullName>
    </submittedName>
</protein>
<name>A0ACC9CW87_9FIRM</name>
<sequence>MEKALRRDRPAERFFEGKIRENDCKSMAFVKNTQTLFEKSKTDVQGAENPDMKQIDMAQSTKCDKIKPDMRSCVHDTDRKQQ</sequence>
<reference evidence="1 2" key="1">
    <citation type="journal article" date="2017" name="Front. Microbiol.">
        <title>New Insights into the Diversity of the Genus Faecalibacterium.</title>
        <authorList>
            <person name="Benevides L."/>
            <person name="Burman S."/>
            <person name="Martin R."/>
            <person name="Robert V."/>
            <person name="Thomas M."/>
            <person name="Miquel S."/>
            <person name="Chain F."/>
            <person name="Sokol H."/>
            <person name="Bermudez-Humaran L.G."/>
            <person name="Morrison M."/>
            <person name="Langella P."/>
            <person name="Azevedo V.A."/>
            <person name="Chatel J.M."/>
            <person name="Soares S."/>
        </authorList>
    </citation>
    <scope>NUCLEOTIDE SEQUENCE [LARGE SCALE GENOMIC DNA]</scope>
    <source>
        <strain evidence="2">CNCM I-4541</strain>
    </source>
</reference>
<dbReference type="EMBL" id="NMTR01000021">
    <property type="protein sequence ID" value="PDX60074.1"/>
    <property type="molecule type" value="Genomic_DNA"/>
</dbReference>
<comment type="caution">
    <text evidence="1">The sequence shown here is derived from an EMBL/GenBank/DDBJ whole genome shotgun (WGS) entry which is preliminary data.</text>
</comment>
<organism evidence="1 2">
    <name type="scientific">Faecalibacterium langellae</name>
    <dbReference type="NCBI Taxonomy" id="3435293"/>
    <lineage>
        <taxon>Bacteria</taxon>
        <taxon>Bacillati</taxon>
        <taxon>Bacillota</taxon>
        <taxon>Clostridia</taxon>
        <taxon>Eubacteriales</taxon>
        <taxon>Oscillospiraceae</taxon>
        <taxon>Faecalibacterium</taxon>
    </lineage>
</organism>
<accession>A0ACC9CW87</accession>